<dbReference type="PANTHER" id="PTHR30005:SF0">
    <property type="entry name" value="RETROGRADE REGULATION PROTEIN 2"/>
    <property type="match status" value="1"/>
</dbReference>
<dbReference type="Gene3D" id="3.30.420.40">
    <property type="match status" value="1"/>
</dbReference>
<dbReference type="InterPro" id="IPR048950">
    <property type="entry name" value="Ppx_GppA_C"/>
</dbReference>
<organism evidence="4 5">
    <name type="scientific">Salinisphaera aquimarina</name>
    <dbReference type="NCBI Taxonomy" id="2094031"/>
    <lineage>
        <taxon>Bacteria</taxon>
        <taxon>Pseudomonadati</taxon>
        <taxon>Pseudomonadota</taxon>
        <taxon>Gammaproteobacteria</taxon>
        <taxon>Salinisphaerales</taxon>
        <taxon>Salinisphaeraceae</taxon>
        <taxon>Salinisphaera</taxon>
    </lineage>
</organism>
<dbReference type="InterPro" id="IPR003695">
    <property type="entry name" value="Ppx_GppA_N"/>
</dbReference>
<dbReference type="Proteomes" id="UP001595462">
    <property type="component" value="Unassembled WGS sequence"/>
</dbReference>
<dbReference type="RefSeq" id="WP_380688697.1">
    <property type="nucleotide sequence ID" value="NZ_JBHRSS010000003.1"/>
</dbReference>
<feature type="domain" description="Ppx/GppA phosphatase N-terminal" evidence="2">
    <location>
        <begin position="30"/>
        <end position="311"/>
    </location>
</feature>
<name>A0ABV7EQ72_9GAMM</name>
<sequence length="510" mass="55443">MNPLLESPLRQSASQTVAAVDLGSNSFHMIVVRDDGGKLHVVDRLKESVRLAAGLSEDGTLDPDSCARALACLERFGQRLRGLRHDHVRAVGTNTLRRARGADDFIARASEALGHPIEVIYGAEEARLIYGGVIQDLGTDSPDRLVVDIGGGSTELIIGALAEPKLVESVSLGAVVQMQRFFADGRITRKGWRAAVMDARLTLEPIARAYRDAGWDVAIGASGSVKSILRAAGAERADETITPDSLDMLARAMIKAGRVDKLSLPGVSDDRRVIFPGGLAVLTAIFESLEVQSMRVSDKALREGVVADLLGRLHDHDAREQGVKSASGRYDVDRGQGERVADTAIRLLGDADDYYDEDTGPMAVRLLRWAALLHEIGLAISHKGYHKHGEYILRNADLQGFSRADQAILATLVRLHRGRFRVDILDALAPQWRVTAERLVVVLRLAVILHRGRNPQAVPPARLQAGKGGLRLLCEADWLAERPLTRADLTREAEQLARAGITLKTSFIDA</sequence>
<accession>A0ABV7EQ72</accession>
<gene>
    <name evidence="4" type="ORF">ACFOSU_09205</name>
</gene>
<evidence type="ECO:0000259" key="2">
    <source>
        <dbReference type="Pfam" id="PF02541"/>
    </source>
</evidence>
<dbReference type="InterPro" id="IPR043129">
    <property type="entry name" value="ATPase_NBD"/>
</dbReference>
<dbReference type="Pfam" id="PF21447">
    <property type="entry name" value="Ppx-GppA_III"/>
    <property type="match status" value="1"/>
</dbReference>
<dbReference type="SUPFAM" id="SSF53067">
    <property type="entry name" value="Actin-like ATPase domain"/>
    <property type="match status" value="2"/>
</dbReference>
<dbReference type="SUPFAM" id="SSF109604">
    <property type="entry name" value="HD-domain/PDEase-like"/>
    <property type="match status" value="1"/>
</dbReference>
<dbReference type="Gene3D" id="3.30.420.150">
    <property type="entry name" value="Exopolyphosphatase. Domain 2"/>
    <property type="match status" value="1"/>
</dbReference>
<evidence type="ECO:0000313" key="5">
    <source>
        <dbReference type="Proteomes" id="UP001595462"/>
    </source>
</evidence>
<evidence type="ECO:0000313" key="4">
    <source>
        <dbReference type="EMBL" id="MFC3104069.1"/>
    </source>
</evidence>
<dbReference type="EMBL" id="JBHRSS010000003">
    <property type="protein sequence ID" value="MFC3104069.1"/>
    <property type="molecule type" value="Genomic_DNA"/>
</dbReference>
<dbReference type="InterPro" id="IPR050273">
    <property type="entry name" value="GppA/Ppx_hydrolase"/>
</dbReference>
<feature type="domain" description="Ppx/GppA phosphatase C-terminal" evidence="3">
    <location>
        <begin position="319"/>
        <end position="492"/>
    </location>
</feature>
<dbReference type="PIRSF" id="PIRSF001267">
    <property type="entry name" value="Pyrophosphatase_GppA_Ppx"/>
    <property type="match status" value="1"/>
</dbReference>
<dbReference type="InterPro" id="IPR030673">
    <property type="entry name" value="PyroPPase_GppA_Ppx"/>
</dbReference>
<dbReference type="Pfam" id="PF02541">
    <property type="entry name" value="Ppx-GppA"/>
    <property type="match status" value="1"/>
</dbReference>
<dbReference type="CDD" id="cd24053">
    <property type="entry name" value="ASKHA_NBD_EcPPX-GppA-like"/>
    <property type="match status" value="1"/>
</dbReference>
<protein>
    <submittedName>
        <fullName evidence="4">Exopolyphosphatase</fullName>
    </submittedName>
</protein>
<reference evidence="5" key="1">
    <citation type="journal article" date="2019" name="Int. J. Syst. Evol. Microbiol.">
        <title>The Global Catalogue of Microorganisms (GCM) 10K type strain sequencing project: providing services to taxonomists for standard genome sequencing and annotation.</title>
        <authorList>
            <consortium name="The Broad Institute Genomics Platform"/>
            <consortium name="The Broad Institute Genome Sequencing Center for Infectious Disease"/>
            <person name="Wu L."/>
            <person name="Ma J."/>
        </authorList>
    </citation>
    <scope>NUCLEOTIDE SEQUENCE [LARGE SCALE GENOMIC DNA]</scope>
    <source>
        <strain evidence="5">KCTC 52640</strain>
    </source>
</reference>
<evidence type="ECO:0000256" key="1">
    <source>
        <dbReference type="ARBA" id="ARBA00022801"/>
    </source>
</evidence>
<dbReference type="PANTHER" id="PTHR30005">
    <property type="entry name" value="EXOPOLYPHOSPHATASE"/>
    <property type="match status" value="1"/>
</dbReference>
<proteinExistence type="predicted"/>
<evidence type="ECO:0000259" key="3">
    <source>
        <dbReference type="Pfam" id="PF21447"/>
    </source>
</evidence>
<keyword evidence="5" id="KW-1185">Reference proteome</keyword>
<keyword evidence="1" id="KW-0378">Hydrolase</keyword>
<dbReference type="Gene3D" id="1.10.3210.10">
    <property type="entry name" value="Hypothetical protein af1432"/>
    <property type="match status" value="1"/>
</dbReference>
<comment type="caution">
    <text evidence="4">The sequence shown here is derived from an EMBL/GenBank/DDBJ whole genome shotgun (WGS) entry which is preliminary data.</text>
</comment>